<dbReference type="Gene3D" id="3.30.450.20">
    <property type="entry name" value="PAS domain"/>
    <property type="match status" value="1"/>
</dbReference>
<dbReference type="EMBL" id="KT581394">
    <property type="protein sequence ID" value="ALM55660.1"/>
    <property type="molecule type" value="mRNA"/>
</dbReference>
<reference evidence="19 20" key="1">
    <citation type="journal article" date="2008" name="Science">
        <title>The Physcomitrella genome reveals evolutionary insights into the conquest of land by plants.</title>
        <authorList>
            <person name="Rensing S."/>
            <person name="Lang D."/>
            <person name="Zimmer A."/>
            <person name="Terry A."/>
            <person name="Salamov A."/>
            <person name="Shapiro H."/>
            <person name="Nishiyama T."/>
            <person name="Perroud P.-F."/>
            <person name="Lindquist E."/>
            <person name="Kamisugi Y."/>
            <person name="Tanahashi T."/>
            <person name="Sakakibara K."/>
            <person name="Fujita T."/>
            <person name="Oishi K."/>
            <person name="Shin-I T."/>
            <person name="Kuroki Y."/>
            <person name="Toyoda A."/>
            <person name="Suzuki Y."/>
            <person name="Hashimoto A."/>
            <person name="Yamaguchi K."/>
            <person name="Sugano A."/>
            <person name="Kohara Y."/>
            <person name="Fujiyama A."/>
            <person name="Anterola A."/>
            <person name="Aoki S."/>
            <person name="Ashton N."/>
            <person name="Barbazuk W.B."/>
            <person name="Barker E."/>
            <person name="Bennetzen J."/>
            <person name="Bezanilla M."/>
            <person name="Blankenship R."/>
            <person name="Cho S.H."/>
            <person name="Dutcher S."/>
            <person name="Estelle M."/>
            <person name="Fawcett J.A."/>
            <person name="Gundlach H."/>
            <person name="Hanada K."/>
            <person name="Heyl A."/>
            <person name="Hicks K.A."/>
            <person name="Hugh J."/>
            <person name="Lohr M."/>
            <person name="Mayer K."/>
            <person name="Melkozernov A."/>
            <person name="Murata T."/>
            <person name="Nelson D."/>
            <person name="Pils B."/>
            <person name="Prigge M."/>
            <person name="Reiss B."/>
            <person name="Renner T."/>
            <person name="Rombauts S."/>
            <person name="Rushton P."/>
            <person name="Sanderfoot A."/>
            <person name="Schween G."/>
            <person name="Shiu S.-H."/>
            <person name="Stueber K."/>
            <person name="Theodoulou F.L."/>
            <person name="Tu H."/>
            <person name="Van de Peer Y."/>
            <person name="Verrier P.J."/>
            <person name="Waters E."/>
            <person name="Wood A."/>
            <person name="Yang L."/>
            <person name="Cove D."/>
            <person name="Cuming A."/>
            <person name="Hasebe M."/>
            <person name="Lucas S."/>
            <person name="Mishler D.B."/>
            <person name="Reski R."/>
            <person name="Grigoriev I."/>
            <person name="Quatrano R.S."/>
            <person name="Boore J.L."/>
        </authorList>
    </citation>
    <scope>NUCLEOTIDE SEQUENCE [LARGE SCALE GENOMIC DNA]</scope>
    <source>
        <strain evidence="19 20">cv. Gransden 2004</strain>
    </source>
</reference>
<feature type="compositionally biased region" description="Polar residues" evidence="15">
    <location>
        <begin position="726"/>
        <end position="738"/>
    </location>
</feature>
<keyword evidence="20" id="KW-1185">Reference proteome</keyword>
<evidence type="ECO:0000256" key="5">
    <source>
        <dbReference type="ARBA" id="ARBA00022606"/>
    </source>
</evidence>
<keyword evidence="3" id="KW-0723">Serine/threonine-protein kinase</keyword>
<dbReference type="Pfam" id="PF00989">
    <property type="entry name" value="PAS"/>
    <property type="match status" value="1"/>
</dbReference>
<dbReference type="Pfam" id="PF07714">
    <property type="entry name" value="PK_Tyr_Ser-Thr"/>
    <property type="match status" value="1"/>
</dbReference>
<dbReference type="SUPFAM" id="SSF56112">
    <property type="entry name" value="Protein kinase-like (PK-like)"/>
    <property type="match status" value="1"/>
</dbReference>
<evidence type="ECO:0000256" key="12">
    <source>
        <dbReference type="ARBA" id="ARBA00047899"/>
    </source>
</evidence>
<dbReference type="EMBL" id="ABEU02000012">
    <property type="status" value="NOT_ANNOTATED_CDS"/>
    <property type="molecule type" value="Genomic_DNA"/>
</dbReference>
<reference evidence="19 20" key="4">
    <citation type="journal article" date="2018" name="Plant J.">
        <title>The Physcomitrella patens chromosome-scale assembly reveals moss genome structure and evolution.</title>
        <authorList>
            <person name="Lang D."/>
            <person name="Ullrich K.K."/>
            <person name="Murat F."/>
            <person name="Fuchs J."/>
            <person name="Jenkins J."/>
            <person name="Haas F.B."/>
            <person name="Piednoel M."/>
            <person name="Gundlach H."/>
            <person name="Van Bel M."/>
            <person name="Meyberg R."/>
            <person name="Vives C."/>
            <person name="Morata J."/>
            <person name="Symeonidi A."/>
            <person name="Hiss M."/>
            <person name="Muchero W."/>
            <person name="Kamisugi Y."/>
            <person name="Saleh O."/>
            <person name="Blanc G."/>
            <person name="Decker E.L."/>
            <person name="van Gessel N."/>
            <person name="Grimwood J."/>
            <person name="Hayes R.D."/>
            <person name="Graham S.W."/>
            <person name="Gunter L.E."/>
            <person name="McDaniel S.F."/>
            <person name="Hoernstein S.N.W."/>
            <person name="Larsson A."/>
            <person name="Li F.W."/>
            <person name="Perroud P.F."/>
            <person name="Phillips J."/>
            <person name="Ranjan P."/>
            <person name="Rokshar D.S."/>
            <person name="Rothfels C.J."/>
            <person name="Schneider L."/>
            <person name="Shu S."/>
            <person name="Stevenson D.W."/>
            <person name="Thummler F."/>
            <person name="Tillich M."/>
            <person name="Villarreal Aguilar J.C."/>
            <person name="Widiez T."/>
            <person name="Wong G.K."/>
            <person name="Wymore A."/>
            <person name="Zhang Y."/>
            <person name="Zimmer A.D."/>
            <person name="Quatrano R.S."/>
            <person name="Mayer K.F.X."/>
            <person name="Goodstein D."/>
            <person name="Casacuberta J.M."/>
            <person name="Vandepoele K."/>
            <person name="Reski R."/>
            <person name="Cuming A.C."/>
            <person name="Tuskan G.A."/>
            <person name="Maumus F."/>
            <person name="Salse J."/>
            <person name="Schmutz J."/>
            <person name="Rensing S.A."/>
        </authorList>
    </citation>
    <scope>NUCLEOTIDE SEQUENCE [LARGE SCALE GENOMIC DNA]</scope>
    <source>
        <strain evidence="19 20">cv. Gransden 2004</strain>
    </source>
</reference>
<dbReference type="SMR" id="A0A0S1VWZ1"/>
<dbReference type="GO" id="GO:0006950">
    <property type="term" value="P:response to stress"/>
    <property type="evidence" value="ECO:0007669"/>
    <property type="project" value="UniProtKB-ARBA"/>
</dbReference>
<dbReference type="GO" id="GO:0010182">
    <property type="term" value="P:sugar mediated signaling pathway"/>
    <property type="evidence" value="ECO:0007669"/>
    <property type="project" value="UniProtKB-ARBA"/>
</dbReference>
<gene>
    <name evidence="18" type="primary">ARK</name>
    <name evidence="19" type="synonym">LOC112289529</name>
</gene>
<dbReference type="AlphaFoldDB" id="A0A0S1VWZ1"/>
<name>A0A0S1VWZ1_PHYPA</name>
<evidence type="ECO:0000256" key="4">
    <source>
        <dbReference type="ARBA" id="ARBA00022543"/>
    </source>
</evidence>
<comment type="similarity">
    <text evidence="1">Belongs to the protein kinase superfamily. TKL Ser/Thr protein kinase family. RAF subfamily.</text>
</comment>
<protein>
    <recommendedName>
        <fullName evidence="2">non-specific serine/threonine protein kinase</fullName>
        <ecNumber evidence="2">2.7.11.1</ecNumber>
    </recommendedName>
</protein>
<keyword evidence="6" id="KW-0808">Transferase</keyword>
<evidence type="ECO:0000313" key="20">
    <source>
        <dbReference type="Proteomes" id="UP000006727"/>
    </source>
</evidence>
<dbReference type="InterPro" id="IPR000014">
    <property type="entry name" value="PAS"/>
</dbReference>
<dbReference type="GO" id="GO:0005524">
    <property type="term" value="F:ATP binding"/>
    <property type="evidence" value="ECO:0007669"/>
    <property type="project" value="UniProtKB-UniRule"/>
</dbReference>
<dbReference type="SMART" id="SM00220">
    <property type="entry name" value="S_TKc"/>
    <property type="match status" value="1"/>
</dbReference>
<dbReference type="SUPFAM" id="SSF55785">
    <property type="entry name" value="PYP-like sensor domain (PAS domain)"/>
    <property type="match status" value="1"/>
</dbReference>
<keyword evidence="4" id="KW-0600">Photoreceptor protein</keyword>
<evidence type="ECO:0000256" key="13">
    <source>
        <dbReference type="ARBA" id="ARBA00048679"/>
    </source>
</evidence>
<evidence type="ECO:0000256" key="10">
    <source>
        <dbReference type="ARBA" id="ARBA00022991"/>
    </source>
</evidence>
<feature type="compositionally biased region" description="Polar residues" evidence="15">
    <location>
        <begin position="79"/>
        <end position="92"/>
    </location>
</feature>
<dbReference type="GO" id="GO:0009881">
    <property type="term" value="F:photoreceptor activity"/>
    <property type="evidence" value="ECO:0007669"/>
    <property type="project" value="UniProtKB-KW"/>
</dbReference>
<evidence type="ECO:0000256" key="15">
    <source>
        <dbReference type="SAM" id="MobiDB-lite"/>
    </source>
</evidence>
<evidence type="ECO:0000313" key="18">
    <source>
        <dbReference type="EMBL" id="ALM55660.1"/>
    </source>
</evidence>
<dbReference type="FunCoup" id="A0A0S1VWZ1">
    <property type="interactions" value="596"/>
</dbReference>
<dbReference type="OrthoDB" id="339325at2759"/>
<dbReference type="Gramene" id="Pp3c12_3550V3.2">
    <property type="protein sequence ID" value="Pp3c12_3550V3.2"/>
    <property type="gene ID" value="Pp3c12_3550"/>
</dbReference>
<evidence type="ECO:0000256" key="11">
    <source>
        <dbReference type="ARBA" id="ARBA00023170"/>
    </source>
</evidence>
<dbReference type="EnsemblPlants" id="Pp3c12_3550V3.2">
    <property type="protein sequence ID" value="Pp3c12_3550V3.2"/>
    <property type="gene ID" value="Pp3c12_3550"/>
</dbReference>
<feature type="binding site" evidence="14">
    <location>
        <position position="899"/>
    </location>
    <ligand>
        <name>ATP</name>
        <dbReference type="ChEBI" id="CHEBI:30616"/>
    </ligand>
</feature>
<dbReference type="PROSITE" id="PS50011">
    <property type="entry name" value="PROTEIN_KINASE_DOM"/>
    <property type="match status" value="1"/>
</dbReference>
<dbReference type="PRINTS" id="PR00109">
    <property type="entry name" value="TYRKINASE"/>
</dbReference>
<reference evidence="19" key="5">
    <citation type="submission" date="2020-12" db="UniProtKB">
        <authorList>
            <consortium name="EnsemblPlants"/>
        </authorList>
    </citation>
    <scope>IDENTIFICATION</scope>
</reference>
<feature type="compositionally biased region" description="Polar residues" evidence="15">
    <location>
        <begin position="797"/>
        <end position="810"/>
    </location>
</feature>
<dbReference type="PROSITE" id="PS00108">
    <property type="entry name" value="PROTEIN_KINASE_ST"/>
    <property type="match status" value="1"/>
</dbReference>
<dbReference type="EC" id="2.7.11.1" evidence="2"/>
<organism evidence="18">
    <name type="scientific">Physcomitrium patens</name>
    <name type="common">Spreading-leaved earth moss</name>
    <name type="synonym">Physcomitrella patens</name>
    <dbReference type="NCBI Taxonomy" id="3218"/>
    <lineage>
        <taxon>Eukaryota</taxon>
        <taxon>Viridiplantae</taxon>
        <taxon>Streptophyta</taxon>
        <taxon>Embryophyta</taxon>
        <taxon>Bryophyta</taxon>
        <taxon>Bryophytina</taxon>
        <taxon>Bryopsida</taxon>
        <taxon>Funariidae</taxon>
        <taxon>Funariales</taxon>
        <taxon>Funariaceae</taxon>
        <taxon>Physcomitrium</taxon>
    </lineage>
</organism>
<keyword evidence="10" id="KW-0157">Chromophore</keyword>
<feature type="domain" description="Protein kinase" evidence="16">
    <location>
        <begin position="872"/>
        <end position="1128"/>
    </location>
</feature>
<dbReference type="EnsemblPlants" id="Pp3c12_3550V3.4">
    <property type="protein sequence ID" value="Pp3c12_3550V3.4"/>
    <property type="gene ID" value="Pp3c12_3550"/>
</dbReference>
<dbReference type="CDD" id="cd13999">
    <property type="entry name" value="STKc_MAP3K-like"/>
    <property type="match status" value="1"/>
</dbReference>
<dbReference type="Gramene" id="Pp3c12_3550V3.4">
    <property type="protein sequence ID" value="Pp3c12_3550V3.4"/>
    <property type="gene ID" value="Pp3c12_3550"/>
</dbReference>
<sequence length="1148" mass="125676">MSSGDDDARVRELRRGHSAQSSRERFHQEQGQVLQQPPPQQRRSVLAMPLAQYSRPSSFSGSGGGGSGPSGSLFGRAGSTKQQSTVQNPSQPCVSIDLRGNITSWNRAAEQLYQFKEGEVMGRNLVDLIVPPNAKTAALDTIMRVGQGEVWIGQFSCVRRDNAILNTVVTQKPILDDDQKISGISVCTEPYSMPELMARNYFDEGTGKITDENNVGDAVHLPNKSALHHPSDGDAPGKNLLKLGRSSVEQLLRKLHIGAGMRREEEDAGPRWPPERQNSWESEDPNDFLQERERMSHGSVAGRMHNDLYRTGDLSNVDGFALPLVAVGHGGGPYIMGGEGEHEEFGGFQVLSRTSSGSAANSVSGSPNIASVQGSSAESTAWNAWIGPSGGVNFQQAEEDFQLQLALALRVAAEAAAVDDPDLSANKRGPLGSARLVPGVSRVESTAYRYWVSNCLGYEDRIEDGFYEIWGMSPYVWSMCTDSNELGRMPPLESLRSVNPAEAEFEVVLVDRNGDPHLRELEDKAVSLAYESQEVLDLAAKLAQMVAIQMGGSAVSDEALAETWRTNTSKMTLLLGSLVLPIGMLKCGLGRHRALLFKVMADSVGLPCRLVRGSSYCGKEDDAMVVVKCGDDREWMVDLLVKPGQILAPDSRLAAPPAVIASPLQFERQGPFGGSSVSVLHYSRSEVGNKEAGSGLKVGGASDATLSVPSTTAVPTVPIKIDIDQGSLSSPRGPSQNMGPRRGGIPSPRGNVAPQPFDFTPLQFDQRTSVAQIAREREMEKENSSPMENHLRGGQYDGSQSSQPSQNQDAGRTRHSEVGSGQSDDVAGRVHPPERGASSSQEEESSSKYSRDRLVENAIEFAREFEIPWEDLIIGERIGQGSYGKVYRADWQGSDVAVKVFLDQDLKVEALEEFKREVAIMRRLRHPNVVLFMGAVTVPPNLSIITEFCPRGSLYRLLHRPNRELDERRRLRMALDVVKGMNYLHRSSPPIVHRDLKSPNLLVDKNWTVKVCDFGLSRLKHNTFLTSKSSAGTPEWMAPEVLRNELSDEKSDVYSFGVILWELATLQQPWAGMNPIQVVGAVGFQHRRLPIPESIDSNVSNIIKACWRMDPRSRPTFSDIMQELKPLTRPAMSQLGGTPKSGLSDRDL</sequence>
<evidence type="ECO:0000313" key="19">
    <source>
        <dbReference type="EnsemblPlants" id="Pp3c12_3550V3.2"/>
    </source>
</evidence>
<evidence type="ECO:0000256" key="6">
    <source>
        <dbReference type="ARBA" id="ARBA00022679"/>
    </source>
</evidence>
<feature type="region of interest" description="Disordered" evidence="15">
    <location>
        <begin position="717"/>
        <end position="850"/>
    </location>
</feature>
<evidence type="ECO:0000259" key="16">
    <source>
        <dbReference type="PROSITE" id="PS50011"/>
    </source>
</evidence>
<keyword evidence="9 14" id="KW-0067">ATP-binding</keyword>
<keyword evidence="21" id="KW-0002">3D-structure</keyword>
<dbReference type="Gene3D" id="3.30.200.20">
    <property type="entry name" value="Phosphorylase Kinase, domain 1"/>
    <property type="match status" value="1"/>
</dbReference>
<evidence type="ECO:0000256" key="2">
    <source>
        <dbReference type="ARBA" id="ARBA00012513"/>
    </source>
</evidence>
<dbReference type="Pfam" id="PF14381">
    <property type="entry name" value="EDR1_CTR1_ARMC3_pept"/>
    <property type="match status" value="1"/>
</dbReference>
<dbReference type="InterPro" id="IPR017441">
    <property type="entry name" value="Protein_kinase_ATP_BS"/>
</dbReference>
<evidence type="ECO:0000256" key="14">
    <source>
        <dbReference type="PROSITE-ProRule" id="PRU10141"/>
    </source>
</evidence>
<dbReference type="InterPro" id="IPR000719">
    <property type="entry name" value="Prot_kinase_dom"/>
</dbReference>
<dbReference type="PANTHER" id="PTHR44329">
    <property type="entry name" value="SERINE/THREONINE-PROTEIN KINASE TNNI3K-RELATED"/>
    <property type="match status" value="1"/>
</dbReference>
<dbReference type="PDB" id="5IU1">
    <property type="method" value="X-ray"/>
    <property type="resolution" value="1.70 A"/>
    <property type="chains" value="A/B=90-201"/>
</dbReference>
<dbReference type="FunFam" id="1.10.510.10:FF:000193">
    <property type="entry name" value="Serine/threonine-protein kinase CTR1"/>
    <property type="match status" value="1"/>
</dbReference>
<feature type="compositionally biased region" description="Basic and acidic residues" evidence="15">
    <location>
        <begin position="774"/>
        <end position="783"/>
    </location>
</feature>
<comment type="catalytic activity">
    <reaction evidence="13">
        <text>L-seryl-[protein] + ATP = O-phospho-L-seryl-[protein] + ADP + H(+)</text>
        <dbReference type="Rhea" id="RHEA:17989"/>
        <dbReference type="Rhea" id="RHEA-COMP:9863"/>
        <dbReference type="Rhea" id="RHEA-COMP:11604"/>
        <dbReference type="ChEBI" id="CHEBI:15378"/>
        <dbReference type="ChEBI" id="CHEBI:29999"/>
        <dbReference type="ChEBI" id="CHEBI:30616"/>
        <dbReference type="ChEBI" id="CHEBI:83421"/>
        <dbReference type="ChEBI" id="CHEBI:456216"/>
        <dbReference type="EC" id="2.7.11.1"/>
    </reaction>
</comment>
<dbReference type="GO" id="GO:0004674">
    <property type="term" value="F:protein serine/threonine kinase activity"/>
    <property type="evidence" value="ECO:0000318"/>
    <property type="project" value="GO_Central"/>
</dbReference>
<keyword evidence="5" id="KW-0716">Sensory transduction</keyword>
<comment type="catalytic activity">
    <reaction evidence="12">
        <text>L-threonyl-[protein] + ATP = O-phospho-L-threonyl-[protein] + ADP + H(+)</text>
        <dbReference type="Rhea" id="RHEA:46608"/>
        <dbReference type="Rhea" id="RHEA-COMP:11060"/>
        <dbReference type="Rhea" id="RHEA-COMP:11605"/>
        <dbReference type="ChEBI" id="CHEBI:15378"/>
        <dbReference type="ChEBI" id="CHEBI:30013"/>
        <dbReference type="ChEBI" id="CHEBI:30616"/>
        <dbReference type="ChEBI" id="CHEBI:61977"/>
        <dbReference type="ChEBI" id="CHEBI:456216"/>
        <dbReference type="EC" id="2.7.11.1"/>
    </reaction>
</comment>
<dbReference type="InterPro" id="IPR013767">
    <property type="entry name" value="PAS_fold"/>
</dbReference>
<keyword evidence="11" id="KW-0675">Receptor</keyword>
<feature type="disulfide bond" evidence="21">
    <location>
        <begin position="93"/>
        <end position="187"/>
    </location>
</feature>
<dbReference type="PROSITE" id="PS50112">
    <property type="entry name" value="PAS"/>
    <property type="match status" value="1"/>
</dbReference>
<feature type="compositionally biased region" description="Basic and acidic residues" evidence="15">
    <location>
        <begin position="1"/>
        <end position="15"/>
    </location>
</feature>
<feature type="region of interest" description="Disordered" evidence="15">
    <location>
        <begin position="1128"/>
        <end position="1148"/>
    </location>
</feature>
<evidence type="ECO:0000256" key="9">
    <source>
        <dbReference type="ARBA" id="ARBA00022840"/>
    </source>
</evidence>
<dbReference type="PANTHER" id="PTHR44329:SF298">
    <property type="entry name" value="MIXED LINEAGE KINASE DOMAIN-LIKE PROTEIN"/>
    <property type="match status" value="1"/>
</dbReference>
<dbReference type="NCBIfam" id="TIGR00229">
    <property type="entry name" value="sensory_box"/>
    <property type="match status" value="1"/>
</dbReference>
<dbReference type="PDBsum" id="5IU1"/>
<dbReference type="InterPro" id="IPR011009">
    <property type="entry name" value="Kinase-like_dom_sf"/>
</dbReference>
<keyword evidence="8 18" id="KW-0418">Kinase</keyword>
<dbReference type="FunFam" id="3.30.200.20:FF:000060">
    <property type="entry name" value="Serine/threonine-protein kinase isoform 1"/>
    <property type="match status" value="1"/>
</dbReference>
<evidence type="ECO:0007829" key="21">
    <source>
        <dbReference type="PDB" id="5IU1"/>
    </source>
</evidence>
<evidence type="ECO:0000259" key="17">
    <source>
        <dbReference type="PROSITE" id="PS50112"/>
    </source>
</evidence>
<feature type="region of interest" description="Disordered" evidence="15">
    <location>
        <begin position="1"/>
        <end position="92"/>
    </location>
</feature>
<feature type="region of interest" description="Disordered" evidence="15">
    <location>
        <begin position="259"/>
        <end position="284"/>
    </location>
</feature>
<dbReference type="GO" id="GO:0007165">
    <property type="term" value="P:signal transduction"/>
    <property type="evidence" value="ECO:0000318"/>
    <property type="project" value="GO_Central"/>
</dbReference>
<reference evidence="18" key="2">
    <citation type="journal article" date="2015" name="Proc. Natl. Acad. Sci. U.S.A.">
        <title>Plant Raf-like kinase integrates abscisic acid and hyperosmotic stress signaling upstream of SNF1-related protein kinase2.</title>
        <authorList>
            <person name="Saruhashi M."/>
            <person name="Kumar Ghosh T."/>
            <person name="Arai K."/>
            <person name="Ishizaki Y."/>
            <person name="Hagiwara K."/>
            <person name="Komatsu K."/>
            <person name="Shiwa Y."/>
            <person name="Izumikawa K."/>
            <person name="Yoshikawa H."/>
            <person name="Umezawa T."/>
            <person name="Sakata Y."/>
            <person name="Takezawa D."/>
        </authorList>
    </citation>
    <scope>NUCLEOTIDE SEQUENCE</scope>
</reference>
<dbReference type="Gene3D" id="1.10.510.10">
    <property type="entry name" value="Transferase(Phosphotransferase) domain 1"/>
    <property type="match status" value="1"/>
</dbReference>
<dbReference type="InterPro" id="IPR051681">
    <property type="entry name" value="Ser/Thr_Kinases-Pseudokinases"/>
</dbReference>
<dbReference type="InterPro" id="IPR055164">
    <property type="entry name" value="EDR1/CTR1/ARMC3-like_pept-like"/>
</dbReference>
<feature type="compositionally biased region" description="Low complexity" evidence="15">
    <location>
        <begin position="739"/>
        <end position="750"/>
    </location>
</feature>
<dbReference type="InterPro" id="IPR008271">
    <property type="entry name" value="Ser/Thr_kinase_AS"/>
</dbReference>
<evidence type="ECO:0000256" key="3">
    <source>
        <dbReference type="ARBA" id="ARBA00022527"/>
    </source>
</evidence>
<accession>A0A0S1VWZ1</accession>
<evidence type="ECO:0000256" key="1">
    <source>
        <dbReference type="ARBA" id="ARBA00010507"/>
    </source>
</evidence>
<evidence type="ECO:0000256" key="8">
    <source>
        <dbReference type="ARBA" id="ARBA00022777"/>
    </source>
</evidence>
<dbReference type="Proteomes" id="UP000006727">
    <property type="component" value="Chromosome 12"/>
</dbReference>
<proteinExistence type="evidence at protein level"/>
<dbReference type="GO" id="GO:0006355">
    <property type="term" value="P:regulation of DNA-templated transcription"/>
    <property type="evidence" value="ECO:0007669"/>
    <property type="project" value="InterPro"/>
</dbReference>
<reference evidence="21" key="3">
    <citation type="journal article" date="2016" name="Plant Cell">
        <title>Genetic Analysis of Physcomitrella patens Identifies ABSCISIC ACID NON-RESPONSIVE, a Regulator of ABA Responses Unique to Basal Land Plants and Required for Desiccation Tolerance.</title>
        <authorList>
            <person name="Stevenson S.R."/>
            <person name="Kamisugi Y."/>
            <person name="Trinh C.H."/>
            <person name="Schmutz J."/>
            <person name="Jenkins J.W."/>
            <person name="Grimwood J."/>
            <person name="Muchero W."/>
            <person name="Tuskan G.A."/>
            <person name="Rensing S.A."/>
            <person name="Lang D."/>
            <person name="Reski R."/>
            <person name="Melkonian M."/>
            <person name="Rothfels C.J."/>
            <person name="Li F.W."/>
            <person name="Larsson A."/>
            <person name="Wong G.K."/>
            <person name="Edwards T.A."/>
            <person name="Cuming A.C."/>
        </authorList>
    </citation>
    <scope>X-RAY CRYSTALLOGRAPHY (1.70 ANGSTROMS) OF 90-201</scope>
    <scope>DISULFIDE BONDS</scope>
</reference>
<dbReference type="InterPro" id="IPR001245">
    <property type="entry name" value="Ser-Thr/Tyr_kinase_cat_dom"/>
</dbReference>
<dbReference type="SMART" id="SM00091">
    <property type="entry name" value="PAS"/>
    <property type="match status" value="1"/>
</dbReference>
<keyword evidence="7 14" id="KW-0547">Nucleotide-binding</keyword>
<feature type="domain" description="PAS" evidence="17">
    <location>
        <begin position="78"/>
        <end position="149"/>
    </location>
</feature>
<evidence type="ECO:0000256" key="7">
    <source>
        <dbReference type="ARBA" id="ARBA00022741"/>
    </source>
</evidence>
<dbReference type="CDD" id="cd00130">
    <property type="entry name" value="PAS"/>
    <property type="match status" value="1"/>
</dbReference>
<dbReference type="PROSITE" id="PS00107">
    <property type="entry name" value="PROTEIN_KINASE_ATP"/>
    <property type="match status" value="1"/>
</dbReference>
<dbReference type="InterPro" id="IPR035965">
    <property type="entry name" value="PAS-like_dom_sf"/>
</dbReference>